<name>A0ACA9JW13_9GLOM</name>
<dbReference type="Proteomes" id="UP000789860">
    <property type="component" value="Unassembled WGS sequence"/>
</dbReference>
<dbReference type="EMBL" id="CAJVPM010000244">
    <property type="protein sequence ID" value="CAG8439255.1"/>
    <property type="molecule type" value="Genomic_DNA"/>
</dbReference>
<evidence type="ECO:0000313" key="2">
    <source>
        <dbReference type="Proteomes" id="UP000789860"/>
    </source>
</evidence>
<protein>
    <submittedName>
        <fullName evidence="1">3678_t:CDS:1</fullName>
    </submittedName>
</protein>
<accession>A0ACA9JW13</accession>
<gene>
    <name evidence="1" type="ORF">SCALOS_LOCUS503</name>
</gene>
<sequence length="128" mass="15524">MLSIDDSKLPSEEEALRATIQKNLEFFLYRNQRIEQLSNIFRPQLSSQALYNTQPYYKIEVSKTEFRFDDEVEFDWTYIYFLNKKFKKTQEKATRPLSWKGSNTQCWCWNILLRQNSKCYQYEANCKA</sequence>
<keyword evidence="2" id="KW-1185">Reference proteome</keyword>
<evidence type="ECO:0000313" key="1">
    <source>
        <dbReference type="EMBL" id="CAG8439255.1"/>
    </source>
</evidence>
<organism evidence="1 2">
    <name type="scientific">Scutellospora calospora</name>
    <dbReference type="NCBI Taxonomy" id="85575"/>
    <lineage>
        <taxon>Eukaryota</taxon>
        <taxon>Fungi</taxon>
        <taxon>Fungi incertae sedis</taxon>
        <taxon>Mucoromycota</taxon>
        <taxon>Glomeromycotina</taxon>
        <taxon>Glomeromycetes</taxon>
        <taxon>Diversisporales</taxon>
        <taxon>Gigasporaceae</taxon>
        <taxon>Scutellospora</taxon>
    </lineage>
</organism>
<proteinExistence type="predicted"/>
<comment type="caution">
    <text evidence="1">The sequence shown here is derived from an EMBL/GenBank/DDBJ whole genome shotgun (WGS) entry which is preliminary data.</text>
</comment>
<reference evidence="1" key="1">
    <citation type="submission" date="2021-06" db="EMBL/GenBank/DDBJ databases">
        <authorList>
            <person name="Kallberg Y."/>
            <person name="Tangrot J."/>
            <person name="Rosling A."/>
        </authorList>
    </citation>
    <scope>NUCLEOTIDE SEQUENCE</scope>
    <source>
        <strain evidence="1">AU212A</strain>
    </source>
</reference>